<dbReference type="EMBL" id="SRLO01000149">
    <property type="protein sequence ID" value="TNN71446.1"/>
    <property type="molecule type" value="Genomic_DNA"/>
</dbReference>
<reference evidence="1 2" key="1">
    <citation type="submission" date="2019-03" db="EMBL/GenBank/DDBJ databases">
        <title>First draft genome of Liparis tanakae, snailfish: a comprehensive survey of snailfish specific genes.</title>
        <authorList>
            <person name="Kim W."/>
            <person name="Song I."/>
            <person name="Jeong J.-H."/>
            <person name="Kim D."/>
            <person name="Kim S."/>
            <person name="Ryu S."/>
            <person name="Song J.Y."/>
            <person name="Lee S.K."/>
        </authorList>
    </citation>
    <scope>NUCLEOTIDE SEQUENCE [LARGE SCALE GENOMIC DNA]</scope>
    <source>
        <tissue evidence="1">Muscle</tissue>
    </source>
</reference>
<dbReference type="AlphaFoldDB" id="A0A4Z2I085"/>
<keyword evidence="2" id="KW-1185">Reference proteome</keyword>
<protein>
    <submittedName>
        <fullName evidence="1">Uncharacterized protein</fullName>
    </submittedName>
</protein>
<organism evidence="1 2">
    <name type="scientific">Liparis tanakae</name>
    <name type="common">Tanaka's snailfish</name>
    <dbReference type="NCBI Taxonomy" id="230148"/>
    <lineage>
        <taxon>Eukaryota</taxon>
        <taxon>Metazoa</taxon>
        <taxon>Chordata</taxon>
        <taxon>Craniata</taxon>
        <taxon>Vertebrata</taxon>
        <taxon>Euteleostomi</taxon>
        <taxon>Actinopterygii</taxon>
        <taxon>Neopterygii</taxon>
        <taxon>Teleostei</taxon>
        <taxon>Neoteleostei</taxon>
        <taxon>Acanthomorphata</taxon>
        <taxon>Eupercaria</taxon>
        <taxon>Perciformes</taxon>
        <taxon>Cottioidei</taxon>
        <taxon>Cottales</taxon>
        <taxon>Liparidae</taxon>
        <taxon>Liparis</taxon>
    </lineage>
</organism>
<dbReference type="Proteomes" id="UP000314294">
    <property type="component" value="Unassembled WGS sequence"/>
</dbReference>
<comment type="caution">
    <text evidence="1">The sequence shown here is derived from an EMBL/GenBank/DDBJ whole genome shotgun (WGS) entry which is preliminary data.</text>
</comment>
<sequence>MGRQKLLLLPMEPLCLGFALLVYGTWWGEGRKTPCNGSYVPETVGKVVCLVNGSDSAVAVMEKEEDYLCFLLGLLSLSSSIDEMEVESYESGGIDKERGRCFPLSSKSLSRCFLPLLSTLSSERLFSSKGLMELSSLTCNLTVGAGDAIRGVTGITEALRAACRGLGVKRLSGIGRKLSATTSSRLPLLGLGLGRPGPLLIGGFVERALLSGRHLLTGRAHWLVLGRRLRNRKWRVVEAASGHQPLGLALLPSSSSSSSSSSLSLSPYVSFFSPSNGARAIFTQNAFVLLDRTLPKHWLPL</sequence>
<evidence type="ECO:0000313" key="2">
    <source>
        <dbReference type="Proteomes" id="UP000314294"/>
    </source>
</evidence>
<evidence type="ECO:0000313" key="1">
    <source>
        <dbReference type="EMBL" id="TNN71446.1"/>
    </source>
</evidence>
<accession>A0A4Z2I085</accession>
<gene>
    <name evidence="1" type="ORF">EYF80_018280</name>
</gene>
<proteinExistence type="predicted"/>
<name>A0A4Z2I085_9TELE</name>